<evidence type="ECO:0000313" key="3">
    <source>
        <dbReference type="Proteomes" id="UP000018624"/>
    </source>
</evidence>
<organism evidence="2 3">
    <name type="scientific">Xylella phage Salvo</name>
    <dbReference type="NCBI Taxonomy" id="1415147"/>
    <lineage>
        <taxon>Viruses</taxon>
        <taxon>Duplodnaviria</taxon>
        <taxon>Heunggongvirae</taxon>
        <taxon>Uroviricota</taxon>
        <taxon>Caudoviricetes</taxon>
        <taxon>Casjensviridae</taxon>
        <taxon>Salvovirus</taxon>
        <taxon>Salvovirus salvo</taxon>
    </lineage>
</organism>
<keyword evidence="1" id="KW-0812">Transmembrane</keyword>
<dbReference type="Proteomes" id="UP000018624">
    <property type="component" value="Segment"/>
</dbReference>
<keyword evidence="3" id="KW-1185">Reference proteome</keyword>
<protein>
    <submittedName>
        <fullName evidence="2">Uncharacterized protein</fullName>
    </submittedName>
</protein>
<keyword evidence="1" id="KW-0472">Membrane</keyword>
<keyword evidence="1" id="KW-1133">Transmembrane helix</keyword>
<reference evidence="2 3" key="1">
    <citation type="journal article" date="2014" name="J. Bacteriol.">
        <title>Characterization of novel virulent broad-host-range phages of Xylella fastidiosa and Xanthomonas.</title>
        <authorList>
            <person name="Ahern S.J."/>
            <person name="Das M."/>
            <person name="Bhowmick T.S."/>
            <person name="Young R."/>
            <person name="Gonzalez C.F."/>
        </authorList>
    </citation>
    <scope>NUCLEOTIDE SEQUENCE [LARGE SCALE GENOMIC DNA]</scope>
</reference>
<feature type="transmembrane region" description="Helical" evidence="1">
    <location>
        <begin position="52"/>
        <end position="69"/>
    </location>
</feature>
<accession>V5Q8S7</accession>
<name>V5Q8S7_9CAUD</name>
<sequence>MTEPTLNEKAQILRAGILAYRIERGARWLCFAAIVCAGALPLAWGAFRAHGIVSGLAVLALVLALCWHVKPHGRSLAAQAREIEARFKPHD</sequence>
<evidence type="ECO:0000313" key="2">
    <source>
        <dbReference type="EMBL" id="AHB12201.1"/>
    </source>
</evidence>
<dbReference type="OrthoDB" id="39750at10239"/>
<proteinExistence type="predicted"/>
<dbReference type="EMBL" id="KF626668">
    <property type="protein sequence ID" value="AHB12201.1"/>
    <property type="molecule type" value="Genomic_DNA"/>
</dbReference>
<gene>
    <name evidence="2" type="ORF">Salvo_01</name>
</gene>
<evidence type="ECO:0000256" key="1">
    <source>
        <dbReference type="SAM" id="Phobius"/>
    </source>
</evidence>
<feature type="transmembrane region" description="Helical" evidence="1">
    <location>
        <begin position="28"/>
        <end position="46"/>
    </location>
</feature>